<feature type="domain" description="BHLH" evidence="5">
    <location>
        <begin position="121"/>
        <end position="170"/>
    </location>
</feature>
<evidence type="ECO:0000313" key="6">
    <source>
        <dbReference type="EMBL" id="KAK9713559.1"/>
    </source>
</evidence>
<accession>A0AAW1K412</accession>
<dbReference type="PANTHER" id="PTHR45959">
    <property type="entry name" value="BHLH TRANSCRIPTION FACTOR"/>
    <property type="match status" value="1"/>
</dbReference>
<organism evidence="6 7">
    <name type="scientific">Saponaria officinalis</name>
    <name type="common">Common soapwort</name>
    <name type="synonym">Lychnis saponaria</name>
    <dbReference type="NCBI Taxonomy" id="3572"/>
    <lineage>
        <taxon>Eukaryota</taxon>
        <taxon>Viridiplantae</taxon>
        <taxon>Streptophyta</taxon>
        <taxon>Embryophyta</taxon>
        <taxon>Tracheophyta</taxon>
        <taxon>Spermatophyta</taxon>
        <taxon>Magnoliopsida</taxon>
        <taxon>eudicotyledons</taxon>
        <taxon>Gunneridae</taxon>
        <taxon>Pentapetalae</taxon>
        <taxon>Caryophyllales</taxon>
        <taxon>Caryophyllaceae</taxon>
        <taxon>Caryophylleae</taxon>
        <taxon>Saponaria</taxon>
    </lineage>
</organism>
<protein>
    <recommendedName>
        <fullName evidence="5">BHLH domain-containing protein</fullName>
    </recommendedName>
</protein>
<dbReference type="SMART" id="SM00353">
    <property type="entry name" value="HLH"/>
    <property type="match status" value="1"/>
</dbReference>
<proteinExistence type="predicted"/>
<dbReference type="Proteomes" id="UP001443914">
    <property type="component" value="Unassembled WGS sequence"/>
</dbReference>
<sequence length="234" mass="26835">MTLNEDPILPNNANENELYYSYQQSDDMNDINEEITSFLIGDDFSFTDFDTPENPTNLLDDEQIPPVSNNINVIIPSNNDTIISDKKYGTSEEEEKEEELCKTKFDGSKKIRGKKRKRDPVQVNYHVLAERKRRELLSQLFIALSALLPGLKKIDKTSILEETIKYLQEMREKVKKLKETTSKQVVGSVMVVKRAQLVIDNNNNNENVNGSTYLLGGSNSDSHESNILRKYKLR</sequence>
<reference evidence="6" key="1">
    <citation type="submission" date="2024-03" db="EMBL/GenBank/DDBJ databases">
        <title>WGS assembly of Saponaria officinalis var. Norfolk2.</title>
        <authorList>
            <person name="Jenkins J."/>
            <person name="Shu S."/>
            <person name="Grimwood J."/>
            <person name="Barry K."/>
            <person name="Goodstein D."/>
            <person name="Schmutz J."/>
            <person name="Leebens-Mack J."/>
            <person name="Osbourn A."/>
        </authorList>
    </citation>
    <scope>NUCLEOTIDE SEQUENCE [LARGE SCALE GENOMIC DNA]</scope>
    <source>
        <strain evidence="6">JIC</strain>
    </source>
</reference>
<comment type="subcellular location">
    <subcellularLocation>
        <location evidence="1">Nucleus</location>
    </subcellularLocation>
</comment>
<evidence type="ECO:0000256" key="4">
    <source>
        <dbReference type="ARBA" id="ARBA00023242"/>
    </source>
</evidence>
<dbReference type="Pfam" id="PF00010">
    <property type="entry name" value="HLH"/>
    <property type="match status" value="1"/>
</dbReference>
<evidence type="ECO:0000256" key="3">
    <source>
        <dbReference type="ARBA" id="ARBA00023163"/>
    </source>
</evidence>
<dbReference type="PANTHER" id="PTHR45959:SF2">
    <property type="entry name" value="BHLH TRANSCRIPTION FACTOR"/>
    <property type="match status" value="1"/>
</dbReference>
<keyword evidence="2" id="KW-0805">Transcription regulation</keyword>
<dbReference type="EMBL" id="JBDFQZ010000006">
    <property type="protein sequence ID" value="KAK9713559.1"/>
    <property type="molecule type" value="Genomic_DNA"/>
</dbReference>
<dbReference type="GO" id="GO:0005634">
    <property type="term" value="C:nucleus"/>
    <property type="evidence" value="ECO:0007669"/>
    <property type="project" value="UniProtKB-SubCell"/>
</dbReference>
<dbReference type="Gene3D" id="4.10.280.10">
    <property type="entry name" value="Helix-loop-helix DNA-binding domain"/>
    <property type="match status" value="1"/>
</dbReference>
<keyword evidence="3" id="KW-0804">Transcription</keyword>
<dbReference type="InterPro" id="IPR052610">
    <property type="entry name" value="bHLH_transcription_regulator"/>
</dbReference>
<name>A0AAW1K412_SAPOF</name>
<gene>
    <name evidence="6" type="ORF">RND81_06G035100</name>
</gene>
<dbReference type="SUPFAM" id="SSF47459">
    <property type="entry name" value="HLH, helix-loop-helix DNA-binding domain"/>
    <property type="match status" value="1"/>
</dbReference>
<evidence type="ECO:0000256" key="2">
    <source>
        <dbReference type="ARBA" id="ARBA00023015"/>
    </source>
</evidence>
<keyword evidence="4" id="KW-0539">Nucleus</keyword>
<dbReference type="AlphaFoldDB" id="A0AAW1K412"/>
<evidence type="ECO:0000313" key="7">
    <source>
        <dbReference type="Proteomes" id="UP001443914"/>
    </source>
</evidence>
<dbReference type="GO" id="GO:0046983">
    <property type="term" value="F:protein dimerization activity"/>
    <property type="evidence" value="ECO:0007669"/>
    <property type="project" value="InterPro"/>
</dbReference>
<dbReference type="InterPro" id="IPR036638">
    <property type="entry name" value="HLH_DNA-bd_sf"/>
</dbReference>
<keyword evidence="7" id="KW-1185">Reference proteome</keyword>
<evidence type="ECO:0000259" key="5">
    <source>
        <dbReference type="PROSITE" id="PS50888"/>
    </source>
</evidence>
<comment type="caution">
    <text evidence="6">The sequence shown here is derived from an EMBL/GenBank/DDBJ whole genome shotgun (WGS) entry which is preliminary data.</text>
</comment>
<dbReference type="PROSITE" id="PS50888">
    <property type="entry name" value="BHLH"/>
    <property type="match status" value="1"/>
</dbReference>
<dbReference type="InterPro" id="IPR011598">
    <property type="entry name" value="bHLH_dom"/>
</dbReference>
<evidence type="ECO:0000256" key="1">
    <source>
        <dbReference type="ARBA" id="ARBA00004123"/>
    </source>
</evidence>